<name>A0ABN9KXM0_9NEOB</name>
<gene>
    <name evidence="4" type="ORF">RIMI_LOCUS1958526</name>
</gene>
<dbReference type="EMBL" id="CAUEEQ010002636">
    <property type="protein sequence ID" value="CAJ0923233.1"/>
    <property type="molecule type" value="Genomic_DNA"/>
</dbReference>
<evidence type="ECO:0000259" key="2">
    <source>
        <dbReference type="Pfam" id="PF11560"/>
    </source>
</evidence>
<evidence type="ECO:0000256" key="1">
    <source>
        <dbReference type="SAM" id="Coils"/>
    </source>
</evidence>
<evidence type="ECO:0000259" key="3">
    <source>
        <dbReference type="Pfam" id="PF25022"/>
    </source>
</evidence>
<feature type="coiled-coil region" evidence="1">
    <location>
        <begin position="177"/>
        <end position="204"/>
    </location>
</feature>
<organism evidence="4 5">
    <name type="scientific">Ranitomeya imitator</name>
    <name type="common">mimic poison frog</name>
    <dbReference type="NCBI Taxonomy" id="111125"/>
    <lineage>
        <taxon>Eukaryota</taxon>
        <taxon>Metazoa</taxon>
        <taxon>Chordata</taxon>
        <taxon>Craniata</taxon>
        <taxon>Vertebrata</taxon>
        <taxon>Euteleostomi</taxon>
        <taxon>Amphibia</taxon>
        <taxon>Batrachia</taxon>
        <taxon>Anura</taxon>
        <taxon>Neobatrachia</taxon>
        <taxon>Hyloidea</taxon>
        <taxon>Dendrobatidae</taxon>
        <taxon>Dendrobatinae</taxon>
        <taxon>Ranitomeya</taxon>
    </lineage>
</organism>
<sequence>MVTPTRSSAEEQLALENEVIGSAEEDSGGRGAGHLNCPVLAEETLVLMDEEDVNIRPLGITRPPRSVVTGPSLSSAGQELALDSLALERKLLESRGFSPGLISTLLQSRKPVTTKQYGKIWKKFLSSSGEKIGKEIALNSILEFLQNGLEMGLATSTLKVHVAALGALFNFDLASDRETKEKEIQDLLRAKRDLEAKFQRLQAQGIQVFDPCESDSDDNGTEVTGFLNAFFTHLFELPGTQCDYWTSGALGSEPFMGSMMQLQQSFRGPEFAHSSIDVEGPFANVNRDDWDAAVASLLQVTPLFSQALWSNTVRCYLIHTKDTQAEVDIFLREYSPKLQKMCEALGYFFHVVYFPEECENYYAAVRKWEIEKSSLVILFMCSSFNGSLWEDCKEAFLKNTEAKPRVVYHKSDSGAITTDCVQQLIEEDGNKANKTKDLIKDWLQSPSVDPAVSHLASKTILSLSDGSSVKNPSDRQIDYLARSVFATSWVAKAMSAWAKTLSSTMQASDLPPEAVNLANQIAQAGDLVVNASIDAANCAAQAVANAISIRRALWLRDWRADSASKRSMTSLPYQAKRALQGDGVIILVPPDQRFKGFNSNLFVVPKKDGSLCPILDL</sequence>
<dbReference type="PANTHER" id="PTHR33066:SF2">
    <property type="entry name" value="FILAGGRIN-2-LIKE"/>
    <property type="match status" value="1"/>
</dbReference>
<dbReference type="Gene3D" id="1.10.287.3160">
    <property type="match status" value="1"/>
</dbReference>
<dbReference type="PANTHER" id="PTHR33066">
    <property type="entry name" value="INTEGRASE_SAM-LIKE_N DOMAIN-CONTAINING PROTEIN"/>
    <property type="match status" value="1"/>
</dbReference>
<evidence type="ECO:0000313" key="4">
    <source>
        <dbReference type="EMBL" id="CAJ0923233.1"/>
    </source>
</evidence>
<feature type="domain" description="Lamina-associated polypeptide 2 alpha C-terminal" evidence="2">
    <location>
        <begin position="486"/>
        <end position="581"/>
    </location>
</feature>
<dbReference type="InterPro" id="IPR021623">
    <property type="entry name" value="LAP2alpha_C"/>
</dbReference>
<comment type="caution">
    <text evidence="4">The sequence shown here is derived from an EMBL/GenBank/DDBJ whole genome shotgun (WGS) entry which is preliminary data.</text>
</comment>
<accession>A0ABN9KXM0</accession>
<dbReference type="Pfam" id="PF25022">
    <property type="entry name" value="NPHP3"/>
    <property type="match status" value="1"/>
</dbReference>
<evidence type="ECO:0000313" key="5">
    <source>
        <dbReference type="Proteomes" id="UP001176940"/>
    </source>
</evidence>
<feature type="domain" description="Nephrocystin-3 alpha-beta" evidence="3">
    <location>
        <begin position="308"/>
        <end position="436"/>
    </location>
</feature>
<keyword evidence="1" id="KW-0175">Coiled coil</keyword>
<protein>
    <recommendedName>
        <fullName evidence="6">TIR domain-containing protein</fullName>
    </recommendedName>
</protein>
<proteinExistence type="predicted"/>
<dbReference type="InterPro" id="IPR056886">
    <property type="entry name" value="NPHP3_ab_dom"/>
</dbReference>
<dbReference type="Pfam" id="PF11560">
    <property type="entry name" value="LAP2alpha"/>
    <property type="match status" value="1"/>
</dbReference>
<reference evidence="4" key="1">
    <citation type="submission" date="2023-07" db="EMBL/GenBank/DDBJ databases">
        <authorList>
            <person name="Stuckert A."/>
        </authorList>
    </citation>
    <scope>NUCLEOTIDE SEQUENCE</scope>
</reference>
<evidence type="ECO:0008006" key="6">
    <source>
        <dbReference type="Google" id="ProtNLM"/>
    </source>
</evidence>
<keyword evidence="5" id="KW-1185">Reference proteome</keyword>
<dbReference type="Proteomes" id="UP001176940">
    <property type="component" value="Unassembled WGS sequence"/>
</dbReference>